<feature type="signal peptide" evidence="10">
    <location>
        <begin position="1"/>
        <end position="18"/>
    </location>
</feature>
<comment type="similarity">
    <text evidence="2">Belongs to the TonB family.</text>
</comment>
<dbReference type="Gene3D" id="3.30.1150.10">
    <property type="match status" value="1"/>
</dbReference>
<evidence type="ECO:0000256" key="2">
    <source>
        <dbReference type="ARBA" id="ARBA00006555"/>
    </source>
</evidence>
<organism evidence="12 13">
    <name type="scientific">Tenacibaculum jejuense</name>
    <dbReference type="NCBI Taxonomy" id="584609"/>
    <lineage>
        <taxon>Bacteria</taxon>
        <taxon>Pseudomonadati</taxon>
        <taxon>Bacteroidota</taxon>
        <taxon>Flavobacteriia</taxon>
        <taxon>Flavobacteriales</taxon>
        <taxon>Flavobacteriaceae</taxon>
        <taxon>Tenacibaculum</taxon>
    </lineage>
</organism>
<dbReference type="KEGG" id="tje:TJEJU_0121"/>
<feature type="chain" id="PRO_5012963766" description="TonB C-terminal domain-containing protein" evidence="10">
    <location>
        <begin position="19"/>
        <end position="241"/>
    </location>
</feature>
<name>A0A238U3Y9_9FLAO</name>
<gene>
    <name evidence="12" type="ORF">TJEJU_0121</name>
</gene>
<evidence type="ECO:0000259" key="11">
    <source>
        <dbReference type="PROSITE" id="PS52015"/>
    </source>
</evidence>
<keyword evidence="6" id="KW-0812">Transmembrane</keyword>
<evidence type="ECO:0000256" key="3">
    <source>
        <dbReference type="ARBA" id="ARBA00022448"/>
    </source>
</evidence>
<keyword evidence="9" id="KW-0472">Membrane</keyword>
<evidence type="ECO:0000313" key="12">
    <source>
        <dbReference type="EMBL" id="SNR13929.1"/>
    </source>
</evidence>
<dbReference type="OrthoDB" id="795337at2"/>
<dbReference type="GO" id="GO:0031992">
    <property type="term" value="F:energy transducer activity"/>
    <property type="evidence" value="ECO:0007669"/>
    <property type="project" value="InterPro"/>
</dbReference>
<dbReference type="EMBL" id="LT899436">
    <property type="protein sequence ID" value="SNR13929.1"/>
    <property type="molecule type" value="Genomic_DNA"/>
</dbReference>
<dbReference type="PANTHER" id="PTHR33446:SF2">
    <property type="entry name" value="PROTEIN TONB"/>
    <property type="match status" value="1"/>
</dbReference>
<keyword evidence="13" id="KW-1185">Reference proteome</keyword>
<accession>A0A238U3Y9</accession>
<dbReference type="GO" id="GO:0015891">
    <property type="term" value="P:siderophore transport"/>
    <property type="evidence" value="ECO:0007669"/>
    <property type="project" value="InterPro"/>
</dbReference>
<dbReference type="InterPro" id="IPR051045">
    <property type="entry name" value="TonB-dependent_transducer"/>
</dbReference>
<keyword evidence="10" id="KW-0732">Signal</keyword>
<evidence type="ECO:0000313" key="13">
    <source>
        <dbReference type="Proteomes" id="UP000215214"/>
    </source>
</evidence>
<keyword evidence="4" id="KW-1003">Cell membrane</keyword>
<evidence type="ECO:0000256" key="1">
    <source>
        <dbReference type="ARBA" id="ARBA00004383"/>
    </source>
</evidence>
<reference evidence="12 13" key="1">
    <citation type="submission" date="2017-07" db="EMBL/GenBank/DDBJ databases">
        <authorList>
            <person name="Sun Z.S."/>
            <person name="Albrecht U."/>
            <person name="Echele G."/>
            <person name="Lee C.C."/>
        </authorList>
    </citation>
    <scope>NUCLEOTIDE SEQUENCE [LARGE SCALE GENOMIC DNA]</scope>
    <source>
        <strain evidence="13">type strain: KCTC 22618</strain>
    </source>
</reference>
<feature type="domain" description="TonB C-terminal" evidence="11">
    <location>
        <begin position="148"/>
        <end position="241"/>
    </location>
</feature>
<dbReference type="RefSeq" id="WP_095068800.1">
    <property type="nucleotide sequence ID" value="NZ_LT899436.1"/>
</dbReference>
<evidence type="ECO:0000256" key="5">
    <source>
        <dbReference type="ARBA" id="ARBA00022519"/>
    </source>
</evidence>
<evidence type="ECO:0000256" key="6">
    <source>
        <dbReference type="ARBA" id="ARBA00022692"/>
    </source>
</evidence>
<evidence type="ECO:0000256" key="9">
    <source>
        <dbReference type="ARBA" id="ARBA00023136"/>
    </source>
</evidence>
<keyword evidence="5" id="KW-0997">Cell inner membrane</keyword>
<comment type="subcellular location">
    <subcellularLocation>
        <location evidence="1">Cell inner membrane</location>
        <topology evidence="1">Single-pass membrane protein</topology>
        <orientation evidence="1">Periplasmic side</orientation>
    </subcellularLocation>
</comment>
<dbReference type="GO" id="GO:0030288">
    <property type="term" value="C:outer membrane-bounded periplasmic space"/>
    <property type="evidence" value="ECO:0007669"/>
    <property type="project" value="InterPro"/>
</dbReference>
<dbReference type="NCBIfam" id="TIGR01352">
    <property type="entry name" value="tonB_Cterm"/>
    <property type="match status" value="1"/>
</dbReference>
<dbReference type="InterPro" id="IPR006260">
    <property type="entry name" value="TonB/TolA_C"/>
</dbReference>
<dbReference type="SUPFAM" id="SSF74653">
    <property type="entry name" value="TolA/TonB C-terminal domain"/>
    <property type="match status" value="1"/>
</dbReference>
<evidence type="ECO:0000256" key="4">
    <source>
        <dbReference type="ARBA" id="ARBA00022475"/>
    </source>
</evidence>
<dbReference type="PRINTS" id="PR01374">
    <property type="entry name" value="TONBPROTEIN"/>
</dbReference>
<dbReference type="Pfam" id="PF03544">
    <property type="entry name" value="TonB_C"/>
    <property type="match status" value="1"/>
</dbReference>
<dbReference type="PANTHER" id="PTHR33446">
    <property type="entry name" value="PROTEIN TONB-RELATED"/>
    <property type="match status" value="1"/>
</dbReference>
<keyword evidence="7" id="KW-0653">Protein transport</keyword>
<dbReference type="InterPro" id="IPR037682">
    <property type="entry name" value="TonB_C"/>
</dbReference>
<evidence type="ECO:0000256" key="8">
    <source>
        <dbReference type="ARBA" id="ARBA00022989"/>
    </source>
</evidence>
<keyword evidence="8" id="KW-1133">Transmembrane helix</keyword>
<protein>
    <recommendedName>
        <fullName evidence="11">TonB C-terminal domain-containing protein</fullName>
    </recommendedName>
</protein>
<dbReference type="GO" id="GO:0098797">
    <property type="term" value="C:plasma membrane protein complex"/>
    <property type="evidence" value="ECO:0007669"/>
    <property type="project" value="TreeGrafter"/>
</dbReference>
<dbReference type="InterPro" id="IPR003538">
    <property type="entry name" value="TonB"/>
</dbReference>
<evidence type="ECO:0000256" key="7">
    <source>
        <dbReference type="ARBA" id="ARBA00022927"/>
    </source>
</evidence>
<evidence type="ECO:0000256" key="10">
    <source>
        <dbReference type="SAM" id="SignalP"/>
    </source>
</evidence>
<dbReference type="GO" id="GO:0015031">
    <property type="term" value="P:protein transport"/>
    <property type="evidence" value="ECO:0007669"/>
    <property type="project" value="UniProtKB-KW"/>
</dbReference>
<dbReference type="GO" id="GO:0055085">
    <property type="term" value="P:transmembrane transport"/>
    <property type="evidence" value="ECO:0007669"/>
    <property type="project" value="InterPro"/>
</dbReference>
<proteinExistence type="inferred from homology"/>
<dbReference type="AlphaFoldDB" id="A0A238U3Y9"/>
<dbReference type="Proteomes" id="UP000215214">
    <property type="component" value="Chromosome TJEJU"/>
</dbReference>
<sequence>MRKYIYIAFFMFSLSALSQGSNETCDTPESPIEDLNSITKCTVKPSKKGKDKKSRQISVRVSAPKRRFLKKRKKQAATEANSLNSTGVSAVNHSSDITKTLKLKTNLAALTNTLSKEEIRSAQKFSSVDNIPAFPDCSGEYGGDQLDCFNNEMIGHIQEHFSYPNQAMIDKLQGEVWVRFIIDKDGNVTNIKALGPKGGKILKDEAIRVVSNLPKFKPATKAGKPISVKYGFPINFSLEDN</sequence>
<keyword evidence="3" id="KW-0813">Transport</keyword>
<dbReference type="PROSITE" id="PS52015">
    <property type="entry name" value="TONB_CTD"/>
    <property type="match status" value="1"/>
</dbReference>